<comment type="subcellular location">
    <subcellularLocation>
        <location evidence="1">Cell membrane</location>
        <topology evidence="1">Single-pass type II membrane protein</topology>
    </subcellularLocation>
</comment>
<feature type="domain" description="Peptidase S1" evidence="5">
    <location>
        <begin position="3"/>
        <end position="99"/>
    </location>
</feature>
<dbReference type="Gene3D" id="1.10.1380.10">
    <property type="entry name" value="Neutral endopeptidase , domain2"/>
    <property type="match status" value="1"/>
</dbReference>
<protein>
    <recommendedName>
        <fullName evidence="9">Peptidase M13 N-terminal domain-containing protein</fullName>
    </recommendedName>
</protein>
<dbReference type="Gene3D" id="2.40.10.10">
    <property type="entry name" value="Trypsin-like serine proteases"/>
    <property type="match status" value="2"/>
</dbReference>
<accession>A0A6H5H5P6</accession>
<dbReference type="InterPro" id="IPR001254">
    <property type="entry name" value="Trypsin_dom"/>
</dbReference>
<evidence type="ECO:0000256" key="4">
    <source>
        <dbReference type="ARBA" id="ARBA00024195"/>
    </source>
</evidence>
<dbReference type="InterPro" id="IPR008753">
    <property type="entry name" value="Peptidase_M13_N"/>
</dbReference>
<dbReference type="SUPFAM" id="SSF55486">
    <property type="entry name" value="Metalloproteases ('zincins'), catalytic domain"/>
    <property type="match status" value="1"/>
</dbReference>
<dbReference type="AlphaFoldDB" id="A0A6H5H5P6"/>
<dbReference type="GO" id="GO:0005886">
    <property type="term" value="C:plasma membrane"/>
    <property type="evidence" value="ECO:0007669"/>
    <property type="project" value="UniProtKB-SubCell"/>
</dbReference>
<comment type="similarity">
    <text evidence="2">Belongs to the peptidase M13 family.</text>
</comment>
<organism evidence="7 8">
    <name type="scientific">Nesidiocoris tenuis</name>
    <dbReference type="NCBI Taxonomy" id="355587"/>
    <lineage>
        <taxon>Eukaryota</taxon>
        <taxon>Metazoa</taxon>
        <taxon>Ecdysozoa</taxon>
        <taxon>Arthropoda</taxon>
        <taxon>Hexapoda</taxon>
        <taxon>Insecta</taxon>
        <taxon>Pterygota</taxon>
        <taxon>Neoptera</taxon>
        <taxon>Paraneoptera</taxon>
        <taxon>Hemiptera</taxon>
        <taxon>Heteroptera</taxon>
        <taxon>Panheteroptera</taxon>
        <taxon>Cimicomorpha</taxon>
        <taxon>Miridae</taxon>
        <taxon>Dicyphina</taxon>
        <taxon>Nesidiocoris</taxon>
    </lineage>
</organism>
<keyword evidence="8" id="KW-1185">Reference proteome</keyword>
<dbReference type="GO" id="GO:0004252">
    <property type="term" value="F:serine-type endopeptidase activity"/>
    <property type="evidence" value="ECO:0007669"/>
    <property type="project" value="InterPro"/>
</dbReference>
<dbReference type="Pfam" id="PF05649">
    <property type="entry name" value="Peptidase_M13_N"/>
    <property type="match status" value="1"/>
</dbReference>
<dbReference type="Pfam" id="PF00089">
    <property type="entry name" value="Trypsin"/>
    <property type="match status" value="1"/>
</dbReference>
<dbReference type="InterPro" id="IPR043504">
    <property type="entry name" value="Peptidase_S1_PA_chymotrypsin"/>
</dbReference>
<feature type="non-terminal residue" evidence="7">
    <location>
        <position position="143"/>
    </location>
</feature>
<dbReference type="OrthoDB" id="6475849at2759"/>
<gene>
    <name evidence="7" type="ORF">NTEN_LOCUS16237</name>
</gene>
<name>A0A6H5H5P6_9HEMI</name>
<dbReference type="EMBL" id="CADCXU010023974">
    <property type="protein sequence ID" value="CAB0011244.1"/>
    <property type="molecule type" value="Genomic_DNA"/>
</dbReference>
<evidence type="ECO:0008006" key="9">
    <source>
        <dbReference type="Google" id="ProtNLM"/>
    </source>
</evidence>
<dbReference type="InterPro" id="IPR042089">
    <property type="entry name" value="Peptidase_M13_dom_2"/>
</dbReference>
<evidence type="ECO:0000256" key="3">
    <source>
        <dbReference type="ARBA" id="ARBA00023157"/>
    </source>
</evidence>
<reference evidence="7 8" key="1">
    <citation type="submission" date="2020-02" db="EMBL/GenBank/DDBJ databases">
        <authorList>
            <person name="Ferguson B K."/>
        </authorList>
    </citation>
    <scope>NUCLEOTIDE SEQUENCE [LARGE SCALE GENOMIC DNA]</scope>
</reference>
<evidence type="ECO:0000313" key="8">
    <source>
        <dbReference type="Proteomes" id="UP000479000"/>
    </source>
</evidence>
<dbReference type="Proteomes" id="UP000479000">
    <property type="component" value="Unassembled WGS sequence"/>
</dbReference>
<dbReference type="SUPFAM" id="SSF50494">
    <property type="entry name" value="Trypsin-like serine proteases"/>
    <property type="match status" value="1"/>
</dbReference>
<dbReference type="InterPro" id="IPR024079">
    <property type="entry name" value="MetalloPept_cat_dom_sf"/>
</dbReference>
<proteinExistence type="inferred from homology"/>
<keyword evidence="3" id="KW-1015">Disulfide bond</keyword>
<evidence type="ECO:0000313" key="7">
    <source>
        <dbReference type="EMBL" id="CAB0011244.1"/>
    </source>
</evidence>
<sequence length="143" mass="15976">MWNDLAILKLKTPVSFTESIQPISLPVHHLIYNLTYKSVKIIGWGAEKLQGPMSAVPRVIETPVVSIESCASCWCGYVRGPPYPENQLCTLSPDRTACQSVDPCSDFYKFACGGWLRANPIPPTEPSWGQFDIVSDKNHHETR</sequence>
<dbReference type="GO" id="GO:0006508">
    <property type="term" value="P:proteolysis"/>
    <property type="evidence" value="ECO:0007669"/>
    <property type="project" value="InterPro"/>
</dbReference>
<dbReference type="PANTHER" id="PTHR24256">
    <property type="entry name" value="TRYPTASE-RELATED"/>
    <property type="match status" value="1"/>
</dbReference>
<dbReference type="InterPro" id="IPR000718">
    <property type="entry name" value="Peptidase_M13"/>
</dbReference>
<dbReference type="Gene3D" id="3.40.390.10">
    <property type="entry name" value="Collagenase (Catalytic Domain)"/>
    <property type="match status" value="1"/>
</dbReference>
<comment type="similarity">
    <text evidence="4">Belongs to the peptidase S1 family. CLIP subfamily.</text>
</comment>
<dbReference type="PROSITE" id="PS51885">
    <property type="entry name" value="NEPRILYSIN"/>
    <property type="match status" value="1"/>
</dbReference>
<dbReference type="InterPro" id="IPR009003">
    <property type="entry name" value="Peptidase_S1_PA"/>
</dbReference>
<evidence type="ECO:0000256" key="2">
    <source>
        <dbReference type="ARBA" id="ARBA00007357"/>
    </source>
</evidence>
<dbReference type="GO" id="GO:0004222">
    <property type="term" value="F:metalloendopeptidase activity"/>
    <property type="evidence" value="ECO:0007669"/>
    <property type="project" value="InterPro"/>
</dbReference>
<evidence type="ECO:0000259" key="6">
    <source>
        <dbReference type="Pfam" id="PF05649"/>
    </source>
</evidence>
<dbReference type="InterPro" id="IPR051487">
    <property type="entry name" value="Ser/Thr_Proteases_Immune/Dev"/>
</dbReference>
<evidence type="ECO:0000256" key="1">
    <source>
        <dbReference type="ARBA" id="ARBA00004401"/>
    </source>
</evidence>
<evidence type="ECO:0000259" key="5">
    <source>
        <dbReference type="Pfam" id="PF00089"/>
    </source>
</evidence>
<feature type="domain" description="Peptidase M13 N-terminal" evidence="6">
    <location>
        <begin position="103"/>
        <end position="140"/>
    </location>
</feature>